<feature type="compositionally biased region" description="Low complexity" evidence="1">
    <location>
        <begin position="1"/>
        <end position="15"/>
    </location>
</feature>
<sequence length="83" mass="8853">MGSDAAAGDGLQGAAAGSGGVLMNRGRGWWGGLMVLKRFLWGWRHNHRGGGRRGTSHDPGHHFALSEASAWMIGNCHIFVNLD</sequence>
<evidence type="ECO:0000313" key="2">
    <source>
        <dbReference type="EMBL" id="QNO41711.1"/>
    </source>
</evidence>
<proteinExistence type="predicted"/>
<dbReference type="AlphaFoldDB" id="A0A7G9Y127"/>
<evidence type="ECO:0000256" key="1">
    <source>
        <dbReference type="SAM" id="MobiDB-lite"/>
    </source>
</evidence>
<gene>
    <name evidence="2" type="ORF">NEBFCOPL_00012</name>
</gene>
<accession>A0A7G9Y127</accession>
<feature type="region of interest" description="Disordered" evidence="1">
    <location>
        <begin position="1"/>
        <end position="20"/>
    </location>
</feature>
<dbReference type="EMBL" id="MT630658">
    <property type="protein sequence ID" value="QNO41711.1"/>
    <property type="molecule type" value="Genomic_DNA"/>
</dbReference>
<name>A0A7G9Y127_9EURY</name>
<protein>
    <submittedName>
        <fullName evidence="2">Uncharacterized protein</fullName>
    </submittedName>
</protein>
<organism evidence="2">
    <name type="scientific">Candidatus Methanogaster sp. ANME-2c ERB4</name>
    <dbReference type="NCBI Taxonomy" id="2759911"/>
    <lineage>
        <taxon>Archaea</taxon>
        <taxon>Methanobacteriati</taxon>
        <taxon>Methanobacteriota</taxon>
        <taxon>Stenosarchaea group</taxon>
        <taxon>Methanomicrobia</taxon>
        <taxon>Methanosarcinales</taxon>
        <taxon>ANME-2 cluster</taxon>
        <taxon>Candidatus Methanogasteraceae</taxon>
        <taxon>Candidatus Methanogaster</taxon>
    </lineage>
</organism>
<reference evidence="2" key="1">
    <citation type="submission" date="2020-06" db="EMBL/GenBank/DDBJ databases">
        <title>Unique genomic features of the anaerobic methanotrophic archaea.</title>
        <authorList>
            <person name="Chadwick G.L."/>
            <person name="Skennerton C.T."/>
            <person name="Laso-Perez R."/>
            <person name="Leu A.O."/>
            <person name="Speth D.R."/>
            <person name="Yu H."/>
            <person name="Morgan-Lang C."/>
            <person name="Hatzenpichler R."/>
            <person name="Goudeau D."/>
            <person name="Malmstrom R."/>
            <person name="Brazelton W.J."/>
            <person name="Woyke T."/>
            <person name="Hallam S.J."/>
            <person name="Tyson G.W."/>
            <person name="Wegener G."/>
            <person name="Boetius A."/>
            <person name="Orphan V."/>
        </authorList>
    </citation>
    <scope>NUCLEOTIDE SEQUENCE</scope>
</reference>